<evidence type="ECO:0000313" key="5">
    <source>
        <dbReference type="Proteomes" id="UP000316304"/>
    </source>
</evidence>
<evidence type="ECO:0000256" key="1">
    <source>
        <dbReference type="ARBA" id="ARBA00008791"/>
    </source>
</evidence>
<dbReference type="InterPro" id="IPR006016">
    <property type="entry name" value="UspA"/>
</dbReference>
<dbReference type="PANTHER" id="PTHR46268:SF6">
    <property type="entry name" value="UNIVERSAL STRESS PROTEIN UP12"/>
    <property type="match status" value="1"/>
</dbReference>
<sequence length="142" mass="15604">MSGLIAKRIVVPVDFSKMSLDAVDQALEIVENEGSIDVIHVLSTLPAMEYGNLYGTVTDETRIEHVKKNLRERLSDAKHAATTIHVSIGDAGREITSFAEREHADLIVIPSHGYGFVKHILLGSVAERVVRLAHCPVLVLRN</sequence>
<dbReference type="InterPro" id="IPR006015">
    <property type="entry name" value="Universal_stress_UspA"/>
</dbReference>
<dbReference type="PIRSF" id="PIRSF006276">
    <property type="entry name" value="UspA"/>
    <property type="match status" value="1"/>
</dbReference>
<dbReference type="EMBL" id="SJPT01000005">
    <property type="protein sequence ID" value="TWU22267.1"/>
    <property type="molecule type" value="Genomic_DNA"/>
</dbReference>
<protein>
    <recommendedName>
        <fullName evidence="2">Universal stress protein</fullName>
    </recommendedName>
</protein>
<name>A0A5C6CEU0_9BACT</name>
<comment type="caution">
    <text evidence="4">The sequence shown here is derived from an EMBL/GenBank/DDBJ whole genome shotgun (WGS) entry which is preliminary data.</text>
</comment>
<dbReference type="InterPro" id="IPR014729">
    <property type="entry name" value="Rossmann-like_a/b/a_fold"/>
</dbReference>
<reference evidence="4 5" key="1">
    <citation type="submission" date="2019-02" db="EMBL/GenBank/DDBJ databases">
        <title>Deep-cultivation of Planctomycetes and their phenomic and genomic characterization uncovers novel biology.</title>
        <authorList>
            <person name="Wiegand S."/>
            <person name="Jogler M."/>
            <person name="Boedeker C."/>
            <person name="Pinto D."/>
            <person name="Vollmers J."/>
            <person name="Rivas-Marin E."/>
            <person name="Kohn T."/>
            <person name="Peeters S.H."/>
            <person name="Heuer A."/>
            <person name="Rast P."/>
            <person name="Oberbeckmann S."/>
            <person name="Bunk B."/>
            <person name="Jeske O."/>
            <person name="Meyerdierks A."/>
            <person name="Storesund J.E."/>
            <person name="Kallscheuer N."/>
            <person name="Luecker S."/>
            <person name="Lage O.M."/>
            <person name="Pohl T."/>
            <person name="Merkel B.J."/>
            <person name="Hornburger P."/>
            <person name="Mueller R.-W."/>
            <person name="Bruemmer F."/>
            <person name="Labrenz M."/>
            <person name="Spormann A.M."/>
            <person name="Op Den Camp H."/>
            <person name="Overmann J."/>
            <person name="Amann R."/>
            <person name="Jetten M.S.M."/>
            <person name="Mascher T."/>
            <person name="Medema M.H."/>
            <person name="Devos D.P."/>
            <person name="Kaster A.-K."/>
            <person name="Ovreas L."/>
            <person name="Rohde M."/>
            <person name="Galperin M.Y."/>
            <person name="Jogler C."/>
        </authorList>
    </citation>
    <scope>NUCLEOTIDE SEQUENCE [LARGE SCALE GENOMIC DNA]</scope>
    <source>
        <strain evidence="4 5">Pla52o</strain>
    </source>
</reference>
<dbReference type="PRINTS" id="PR01438">
    <property type="entry name" value="UNVRSLSTRESS"/>
</dbReference>
<proteinExistence type="inferred from homology"/>
<dbReference type="RefSeq" id="WP_146595462.1">
    <property type="nucleotide sequence ID" value="NZ_SJPT01000005.1"/>
</dbReference>
<organism evidence="4 5">
    <name type="scientific">Novipirellula galeiformis</name>
    <dbReference type="NCBI Taxonomy" id="2528004"/>
    <lineage>
        <taxon>Bacteria</taxon>
        <taxon>Pseudomonadati</taxon>
        <taxon>Planctomycetota</taxon>
        <taxon>Planctomycetia</taxon>
        <taxon>Pirellulales</taxon>
        <taxon>Pirellulaceae</taxon>
        <taxon>Novipirellula</taxon>
    </lineage>
</organism>
<dbReference type="AlphaFoldDB" id="A0A5C6CEU0"/>
<keyword evidence="5" id="KW-1185">Reference proteome</keyword>
<evidence type="ECO:0000256" key="2">
    <source>
        <dbReference type="PIRNR" id="PIRNR006276"/>
    </source>
</evidence>
<dbReference type="CDD" id="cd00293">
    <property type="entry name" value="USP-like"/>
    <property type="match status" value="1"/>
</dbReference>
<dbReference type="SUPFAM" id="SSF52402">
    <property type="entry name" value="Adenine nucleotide alpha hydrolases-like"/>
    <property type="match status" value="1"/>
</dbReference>
<accession>A0A5C6CEU0</accession>
<dbReference type="Pfam" id="PF00582">
    <property type="entry name" value="Usp"/>
    <property type="match status" value="1"/>
</dbReference>
<evidence type="ECO:0000259" key="3">
    <source>
        <dbReference type="Pfam" id="PF00582"/>
    </source>
</evidence>
<dbReference type="GO" id="GO:0005737">
    <property type="term" value="C:cytoplasm"/>
    <property type="evidence" value="ECO:0007669"/>
    <property type="project" value="UniProtKB-SubCell"/>
</dbReference>
<dbReference type="Gene3D" id="3.40.50.620">
    <property type="entry name" value="HUPs"/>
    <property type="match status" value="1"/>
</dbReference>
<gene>
    <name evidence="4" type="primary">uspG</name>
    <name evidence="4" type="ORF">Pla52o_33230</name>
</gene>
<dbReference type="PANTHER" id="PTHR46268">
    <property type="entry name" value="STRESS RESPONSE PROTEIN NHAX"/>
    <property type="match status" value="1"/>
</dbReference>
<dbReference type="Proteomes" id="UP000316304">
    <property type="component" value="Unassembled WGS sequence"/>
</dbReference>
<dbReference type="OrthoDB" id="9794782at2"/>
<comment type="similarity">
    <text evidence="1 2">Belongs to the universal stress protein A family.</text>
</comment>
<comment type="subcellular location">
    <subcellularLocation>
        <location evidence="2">Cytoplasm</location>
    </subcellularLocation>
</comment>
<evidence type="ECO:0000313" key="4">
    <source>
        <dbReference type="EMBL" id="TWU22267.1"/>
    </source>
</evidence>
<feature type="domain" description="UspA" evidence="3">
    <location>
        <begin position="7"/>
        <end position="141"/>
    </location>
</feature>
<keyword evidence="2" id="KW-0963">Cytoplasm</keyword>